<dbReference type="EMBL" id="JAKLWS010000029">
    <property type="protein sequence ID" value="MCG2590262.1"/>
    <property type="molecule type" value="Genomic_DNA"/>
</dbReference>
<comment type="caution">
    <text evidence="1">The sequence shown here is derived from an EMBL/GenBank/DDBJ whole genome shotgun (WGS) entry which is preliminary data.</text>
</comment>
<sequence length="259" mass="30809">MSTDGFDDGSVWNEFQWESHLNEIERRSEQLRRFITSDPKGKTPRWITLLQESLDELDAVEAFIEEELLLDEAYFPEDEDEWEDDEDEFDDDDFFFKDSTFPFYNDEEEDEEDLDYGEDWKELSDDFTLSDYGSIENLEIYQDARTYAVDVLKWAEMIPRQMQNKHVHEYITNVLKITAKLAGGYSFGFEQDVLGGNIAYTKKALYSANAALSHMHYIKKQPFINSREYSIFHERLFELRNDIGIYVQELRDRFQLGFE</sequence>
<keyword evidence="2" id="KW-1185">Reference proteome</keyword>
<evidence type="ECO:0008006" key="3">
    <source>
        <dbReference type="Google" id="ProtNLM"/>
    </source>
</evidence>
<dbReference type="Proteomes" id="UP001165366">
    <property type="component" value="Unassembled WGS sequence"/>
</dbReference>
<gene>
    <name evidence="1" type="ORF">L6773_16925</name>
</gene>
<proteinExistence type="predicted"/>
<evidence type="ECO:0000313" key="2">
    <source>
        <dbReference type="Proteomes" id="UP001165366"/>
    </source>
</evidence>
<name>A0ABS9KHC8_9BACT</name>
<reference evidence="1" key="2">
    <citation type="submission" date="2024-05" db="EMBL/GenBank/DDBJ databases">
        <title>Rhodohalobacter halophilus gen. nov., sp. nov., a moderately halophilic member of the family Balneolaceae.</title>
        <authorList>
            <person name="Xia J."/>
        </authorList>
    </citation>
    <scope>NUCLEOTIDE SEQUENCE</scope>
    <source>
        <strain evidence="1">WB101</strain>
    </source>
</reference>
<reference evidence="1" key="1">
    <citation type="submission" date="2022-01" db="EMBL/GenBank/DDBJ databases">
        <authorList>
            <person name="Wang Y."/>
        </authorList>
    </citation>
    <scope>NUCLEOTIDE SEQUENCE</scope>
    <source>
        <strain evidence="1">WB101</strain>
    </source>
</reference>
<protein>
    <recommendedName>
        <fullName evidence="3">Four helix bundle protein</fullName>
    </recommendedName>
</protein>
<organism evidence="1 2">
    <name type="scientific">Rhodohalobacter sulfatireducens</name>
    <dbReference type="NCBI Taxonomy" id="2911366"/>
    <lineage>
        <taxon>Bacteria</taxon>
        <taxon>Pseudomonadati</taxon>
        <taxon>Balneolota</taxon>
        <taxon>Balneolia</taxon>
        <taxon>Balneolales</taxon>
        <taxon>Balneolaceae</taxon>
        <taxon>Rhodohalobacter</taxon>
    </lineage>
</organism>
<evidence type="ECO:0000313" key="1">
    <source>
        <dbReference type="EMBL" id="MCG2590262.1"/>
    </source>
</evidence>
<dbReference type="RefSeq" id="WP_237855629.1">
    <property type="nucleotide sequence ID" value="NZ_JAKLWS010000029.1"/>
</dbReference>
<accession>A0ABS9KHC8</accession>